<feature type="domain" description="N-acetyltransferase" evidence="2">
    <location>
        <begin position="5"/>
        <end position="150"/>
    </location>
</feature>
<keyword evidence="4" id="KW-1185">Reference proteome</keyword>
<reference evidence="3 4" key="1">
    <citation type="journal article" date="2020" name="Syst. Appl. Microbiol.">
        <title>Arthrospiribacter ruber gen. nov., sp. nov., a novel bacterium isolated from Arthrospira cultures.</title>
        <authorList>
            <person name="Waleron M."/>
            <person name="Misztak A."/>
            <person name="Waleron M.M."/>
            <person name="Furmaniak M."/>
            <person name="Mrozik A."/>
            <person name="Waleron K."/>
        </authorList>
    </citation>
    <scope>NUCLEOTIDE SEQUENCE [LARGE SCALE GENOMIC DNA]</scope>
    <source>
        <strain evidence="3 4">DPMB0001</strain>
    </source>
</reference>
<dbReference type="AlphaFoldDB" id="A0A951IXE4"/>
<evidence type="ECO:0000259" key="2">
    <source>
        <dbReference type="PROSITE" id="PS51186"/>
    </source>
</evidence>
<dbReference type="Pfam" id="PF00583">
    <property type="entry name" value="Acetyltransf_1"/>
    <property type="match status" value="1"/>
</dbReference>
<evidence type="ECO:0000313" key="4">
    <source>
        <dbReference type="Proteomes" id="UP000727490"/>
    </source>
</evidence>
<keyword evidence="1" id="KW-0808">Transferase</keyword>
<evidence type="ECO:0000313" key="3">
    <source>
        <dbReference type="EMBL" id="MBW3467228.1"/>
    </source>
</evidence>
<dbReference type="PANTHER" id="PTHR13947">
    <property type="entry name" value="GNAT FAMILY N-ACETYLTRANSFERASE"/>
    <property type="match status" value="1"/>
</dbReference>
<sequence length="151" mass="17309">MIEISRTQAIDPDFIELVIDLDKELAVRDGDDHEFYDQFNKLDKIEHVVIAYLSGSPVACGAIKKYDEKRMEIKRMFVKPDCRGKGIASGLLMELEIWAEELGYDFCILETGVNQPEAIALYQKNGYLQIPNYGQYQGVENSLCFEKFIKT</sequence>
<protein>
    <submittedName>
        <fullName evidence="3">GNAT family N-acetyltransferase</fullName>
    </submittedName>
</protein>
<dbReference type="CDD" id="cd04301">
    <property type="entry name" value="NAT_SF"/>
    <property type="match status" value="1"/>
</dbReference>
<proteinExistence type="predicted"/>
<dbReference type="PROSITE" id="PS51186">
    <property type="entry name" value="GNAT"/>
    <property type="match status" value="1"/>
</dbReference>
<comment type="caution">
    <text evidence="3">The sequence shown here is derived from an EMBL/GenBank/DDBJ whole genome shotgun (WGS) entry which is preliminary data.</text>
</comment>
<name>A0A951IXE4_9BACT</name>
<gene>
    <name evidence="3" type="ORF">EGN73_05310</name>
</gene>
<dbReference type="InterPro" id="IPR050769">
    <property type="entry name" value="NAT_camello-type"/>
</dbReference>
<dbReference type="Proteomes" id="UP000727490">
    <property type="component" value="Unassembled WGS sequence"/>
</dbReference>
<dbReference type="EMBL" id="RPHB01000002">
    <property type="protein sequence ID" value="MBW3467228.1"/>
    <property type="molecule type" value="Genomic_DNA"/>
</dbReference>
<evidence type="ECO:0000256" key="1">
    <source>
        <dbReference type="ARBA" id="ARBA00022679"/>
    </source>
</evidence>
<dbReference type="InterPro" id="IPR000182">
    <property type="entry name" value="GNAT_dom"/>
</dbReference>
<accession>A0A951IXE4</accession>
<dbReference type="GO" id="GO:0008080">
    <property type="term" value="F:N-acetyltransferase activity"/>
    <property type="evidence" value="ECO:0007669"/>
    <property type="project" value="InterPro"/>
</dbReference>
<dbReference type="PANTHER" id="PTHR13947:SF37">
    <property type="entry name" value="LD18367P"/>
    <property type="match status" value="1"/>
</dbReference>
<organism evidence="3 4">
    <name type="scientific">Arthrospiribacter ruber</name>
    <dbReference type="NCBI Taxonomy" id="2487934"/>
    <lineage>
        <taxon>Bacteria</taxon>
        <taxon>Pseudomonadati</taxon>
        <taxon>Bacteroidota</taxon>
        <taxon>Cytophagia</taxon>
        <taxon>Cytophagales</taxon>
        <taxon>Cyclobacteriaceae</taxon>
        <taxon>Arthrospiribacter</taxon>
    </lineage>
</organism>
<dbReference type="RefSeq" id="WP_219287475.1">
    <property type="nucleotide sequence ID" value="NZ_RPHB01000002.1"/>
</dbReference>